<reference evidence="2 3" key="2">
    <citation type="submission" date="2019-04" db="EMBL/GenBank/DDBJ databases">
        <title>The genome sequence of big-headed turtle.</title>
        <authorList>
            <person name="Gong S."/>
        </authorList>
    </citation>
    <scope>NUCLEOTIDE SEQUENCE [LARGE SCALE GENOMIC DNA]</scope>
    <source>
        <strain evidence="2">DO16091913</strain>
        <tissue evidence="2">Muscle</tissue>
    </source>
</reference>
<keyword evidence="2" id="KW-0418">Kinase</keyword>
<proteinExistence type="predicted"/>
<feature type="region of interest" description="Disordered" evidence="1">
    <location>
        <begin position="1"/>
        <end position="21"/>
    </location>
</feature>
<dbReference type="GO" id="GO:0016301">
    <property type="term" value="F:kinase activity"/>
    <property type="evidence" value="ECO:0007669"/>
    <property type="project" value="UniProtKB-KW"/>
</dbReference>
<reference evidence="2 3" key="1">
    <citation type="submission" date="2019-04" db="EMBL/GenBank/DDBJ databases">
        <title>Draft genome of the big-headed turtle Platysternon megacephalum.</title>
        <authorList>
            <person name="Gong S."/>
        </authorList>
    </citation>
    <scope>NUCLEOTIDE SEQUENCE [LARGE SCALE GENOMIC DNA]</scope>
    <source>
        <strain evidence="2">DO16091913</strain>
        <tissue evidence="2">Muscle</tissue>
    </source>
</reference>
<sequence>MISKGEPKKLNPETEETPPENCVDQVLKRSCCFKVSKGLESLSSLLGNSEEGQFWMLPAPNYHGYVSRMGVGVKHMKERPLWDIHGWQISLLSQSPGCTSFIWIS</sequence>
<keyword evidence="3" id="KW-1185">Reference proteome</keyword>
<feature type="compositionally biased region" description="Basic and acidic residues" evidence="1">
    <location>
        <begin position="1"/>
        <end position="12"/>
    </location>
</feature>
<protein>
    <submittedName>
        <fullName evidence="2">Dual specificity mitogen-activated protein kinase kinase 6</fullName>
    </submittedName>
</protein>
<name>A0A4D9EDP4_9SAUR</name>
<evidence type="ECO:0000313" key="3">
    <source>
        <dbReference type="Proteomes" id="UP000297703"/>
    </source>
</evidence>
<accession>A0A4D9EDP4</accession>
<keyword evidence="2" id="KW-0808">Transferase</keyword>
<dbReference type="Proteomes" id="UP000297703">
    <property type="component" value="Unassembled WGS sequence"/>
</dbReference>
<evidence type="ECO:0000313" key="2">
    <source>
        <dbReference type="EMBL" id="TFK06605.1"/>
    </source>
</evidence>
<comment type="caution">
    <text evidence="2">The sequence shown here is derived from an EMBL/GenBank/DDBJ whole genome shotgun (WGS) entry which is preliminary data.</text>
</comment>
<gene>
    <name evidence="2" type="ORF">DR999_PMT10490</name>
</gene>
<organism evidence="2 3">
    <name type="scientific">Platysternon megacephalum</name>
    <name type="common">big-headed turtle</name>
    <dbReference type="NCBI Taxonomy" id="55544"/>
    <lineage>
        <taxon>Eukaryota</taxon>
        <taxon>Metazoa</taxon>
        <taxon>Chordata</taxon>
        <taxon>Craniata</taxon>
        <taxon>Vertebrata</taxon>
        <taxon>Euteleostomi</taxon>
        <taxon>Archelosauria</taxon>
        <taxon>Testudinata</taxon>
        <taxon>Testudines</taxon>
        <taxon>Cryptodira</taxon>
        <taxon>Durocryptodira</taxon>
        <taxon>Testudinoidea</taxon>
        <taxon>Platysternidae</taxon>
        <taxon>Platysternon</taxon>
    </lineage>
</organism>
<dbReference type="AlphaFoldDB" id="A0A4D9EDP4"/>
<evidence type="ECO:0000256" key="1">
    <source>
        <dbReference type="SAM" id="MobiDB-lite"/>
    </source>
</evidence>
<dbReference type="EMBL" id="QXTE01000095">
    <property type="protein sequence ID" value="TFK06605.1"/>
    <property type="molecule type" value="Genomic_DNA"/>
</dbReference>